<feature type="transmembrane region" description="Helical" evidence="3">
    <location>
        <begin position="111"/>
        <end position="132"/>
    </location>
</feature>
<feature type="transmembrane region" description="Helical" evidence="3">
    <location>
        <begin position="38"/>
        <end position="60"/>
    </location>
</feature>
<dbReference type="PANTHER" id="PTHR34295">
    <property type="entry name" value="BIOTIN TRANSPORTER BIOY"/>
    <property type="match status" value="1"/>
</dbReference>
<protein>
    <recommendedName>
        <fullName evidence="2">Biotin transporter</fullName>
    </recommendedName>
</protein>
<evidence type="ECO:0000313" key="5">
    <source>
        <dbReference type="EMBL" id="SFK82800.1"/>
    </source>
</evidence>
<keyword evidence="3" id="KW-1133">Transmembrane helix</keyword>
<dbReference type="GO" id="GO:0005886">
    <property type="term" value="C:plasma membrane"/>
    <property type="evidence" value="ECO:0007669"/>
    <property type="project" value="UniProtKB-SubCell"/>
</dbReference>
<comment type="subcellular location">
    <subcellularLocation>
        <location evidence="2">Cell membrane</location>
        <topology evidence="2">Multi-pass membrane protein</topology>
    </subcellularLocation>
</comment>
<evidence type="ECO:0000256" key="1">
    <source>
        <dbReference type="ARBA" id="ARBA00010692"/>
    </source>
</evidence>
<dbReference type="PANTHER" id="PTHR34295:SF1">
    <property type="entry name" value="BIOTIN TRANSPORTER BIOY"/>
    <property type="match status" value="1"/>
</dbReference>
<dbReference type="KEGG" id="shv:AAT16_03100"/>
<keyword evidence="2" id="KW-1003">Cell membrane</keyword>
<dbReference type="PIRSF" id="PIRSF016661">
    <property type="entry name" value="BioY"/>
    <property type="match status" value="1"/>
</dbReference>
<reference evidence="6" key="2">
    <citation type="submission" date="2015-04" db="EMBL/GenBank/DDBJ databases">
        <title>Complete genome sequence of Salinicoccus halodurans strain H3B36, isolated from the Qaidam basin of China.</title>
        <authorList>
            <person name="Ma Y."/>
            <person name="Jiang K."/>
            <person name="Xue Y."/>
        </authorList>
    </citation>
    <scope>NUCLEOTIDE SEQUENCE [LARGE SCALE GENOMIC DNA]</scope>
    <source>
        <strain evidence="6">H3B36</strain>
    </source>
</reference>
<dbReference type="EMBL" id="CP011366">
    <property type="protein sequence ID" value="AKG73292.1"/>
    <property type="molecule type" value="Genomic_DNA"/>
</dbReference>
<keyword evidence="2" id="KW-0813">Transport</keyword>
<organism evidence="5 7">
    <name type="scientific">Salinicoccus halodurans</name>
    <dbReference type="NCBI Taxonomy" id="407035"/>
    <lineage>
        <taxon>Bacteria</taxon>
        <taxon>Bacillati</taxon>
        <taxon>Bacillota</taxon>
        <taxon>Bacilli</taxon>
        <taxon>Bacillales</taxon>
        <taxon>Staphylococcaceae</taxon>
        <taxon>Salinicoccus</taxon>
    </lineage>
</organism>
<keyword evidence="2 3" id="KW-0472">Membrane</keyword>
<reference evidence="4 6" key="1">
    <citation type="journal article" date="2015" name="Int. J. Syst. Evol. Microbiol.">
        <title>Complete genome sequence of Salinicoccus halodurans H3B36, isolated from the Qaidam Basin in China.</title>
        <authorList>
            <person name="Jiang K."/>
            <person name="Xue Y."/>
            <person name="Ma Y."/>
        </authorList>
    </citation>
    <scope>NUCLEOTIDE SEQUENCE [LARGE SCALE GENOMIC DNA]</scope>
    <source>
        <strain evidence="4 6">H3B36</strain>
    </source>
</reference>
<name>A0A0F7HJM8_9STAP</name>
<evidence type="ECO:0000256" key="3">
    <source>
        <dbReference type="SAM" id="Phobius"/>
    </source>
</evidence>
<evidence type="ECO:0000256" key="2">
    <source>
        <dbReference type="PIRNR" id="PIRNR016661"/>
    </source>
</evidence>
<dbReference type="Proteomes" id="UP000183090">
    <property type="component" value="Unassembled WGS sequence"/>
</dbReference>
<dbReference type="Pfam" id="PF02632">
    <property type="entry name" value="BioY"/>
    <property type="match status" value="1"/>
</dbReference>
<feature type="transmembrane region" description="Helical" evidence="3">
    <location>
        <begin position="80"/>
        <end position="99"/>
    </location>
</feature>
<keyword evidence="6" id="KW-1185">Reference proteome</keyword>
<gene>
    <name evidence="4" type="ORF">AAT16_03100</name>
    <name evidence="5" type="ORF">SAMN05216235_1903</name>
</gene>
<comment type="similarity">
    <text evidence="1 2">Belongs to the BioY family.</text>
</comment>
<dbReference type="Gene3D" id="1.10.1760.20">
    <property type="match status" value="1"/>
</dbReference>
<dbReference type="OrthoDB" id="9803495at2"/>
<dbReference type="InterPro" id="IPR003784">
    <property type="entry name" value="BioY"/>
</dbReference>
<reference evidence="5 7" key="3">
    <citation type="submission" date="2016-10" db="EMBL/GenBank/DDBJ databases">
        <authorList>
            <person name="Varghese N."/>
            <person name="Submissions S."/>
        </authorList>
    </citation>
    <scope>NUCLEOTIDE SEQUENCE [LARGE SCALE GENOMIC DNA]</scope>
    <source>
        <strain evidence="5 7">CGMCC 1.6501</strain>
    </source>
</reference>
<sequence>MKTKHIIYAALFAAVIAVGAQIRIPIGPVPVTFQVPMVLLAGFLLGPKLGALSTLVYMLVGLAGVPVFAGSGGIGSLVSPSFGFIIGYIPAAFIAGFGSGNNKSLLKASGFGMLALAVIYIFGFLYFVFIMNQVIGTPVSLIEALMVTVVPFAIKDTIITVLTAMFARTLYARGLRPAV</sequence>
<dbReference type="GO" id="GO:0015225">
    <property type="term" value="F:biotin transmembrane transporter activity"/>
    <property type="evidence" value="ECO:0007669"/>
    <property type="project" value="UniProtKB-UniRule"/>
</dbReference>
<dbReference type="AlphaFoldDB" id="A0A0F7HJM8"/>
<evidence type="ECO:0000313" key="6">
    <source>
        <dbReference type="Proteomes" id="UP000034029"/>
    </source>
</evidence>
<accession>A0A0F7HJM8</accession>
<dbReference type="RefSeq" id="WP_046789483.1">
    <property type="nucleotide sequence ID" value="NZ_CP011366.1"/>
</dbReference>
<proteinExistence type="inferred from homology"/>
<keyword evidence="3" id="KW-0812">Transmembrane</keyword>
<feature type="transmembrane region" description="Helical" evidence="3">
    <location>
        <begin position="6"/>
        <end position="26"/>
    </location>
</feature>
<dbReference type="Proteomes" id="UP000034029">
    <property type="component" value="Chromosome"/>
</dbReference>
<dbReference type="EMBL" id="FOTB01000004">
    <property type="protein sequence ID" value="SFK82800.1"/>
    <property type="molecule type" value="Genomic_DNA"/>
</dbReference>
<feature type="transmembrane region" description="Helical" evidence="3">
    <location>
        <begin position="144"/>
        <end position="167"/>
    </location>
</feature>
<evidence type="ECO:0000313" key="4">
    <source>
        <dbReference type="EMBL" id="AKG73292.1"/>
    </source>
</evidence>
<evidence type="ECO:0000313" key="7">
    <source>
        <dbReference type="Proteomes" id="UP000183090"/>
    </source>
</evidence>